<proteinExistence type="predicted"/>
<dbReference type="InParanoid" id="G3IDA2"/>
<organism evidence="2 3">
    <name type="scientific">Cricetulus griseus</name>
    <name type="common">Chinese hamster</name>
    <name type="synonym">Cricetulus barabensis griseus</name>
    <dbReference type="NCBI Taxonomy" id="10029"/>
    <lineage>
        <taxon>Eukaryota</taxon>
        <taxon>Metazoa</taxon>
        <taxon>Chordata</taxon>
        <taxon>Craniata</taxon>
        <taxon>Vertebrata</taxon>
        <taxon>Euteleostomi</taxon>
        <taxon>Mammalia</taxon>
        <taxon>Eutheria</taxon>
        <taxon>Euarchontoglires</taxon>
        <taxon>Glires</taxon>
        <taxon>Rodentia</taxon>
        <taxon>Myomorpha</taxon>
        <taxon>Muroidea</taxon>
        <taxon>Cricetidae</taxon>
        <taxon>Cricetinae</taxon>
        <taxon>Cricetulus</taxon>
    </lineage>
</organism>
<accession>G3IDA2</accession>
<name>G3IDA2_CRIGR</name>
<protein>
    <recommendedName>
        <fullName evidence="4">Secreted protein</fullName>
    </recommendedName>
</protein>
<evidence type="ECO:0008006" key="4">
    <source>
        <dbReference type="Google" id="ProtNLM"/>
    </source>
</evidence>
<feature type="signal peptide" evidence="1">
    <location>
        <begin position="1"/>
        <end position="21"/>
    </location>
</feature>
<evidence type="ECO:0000256" key="1">
    <source>
        <dbReference type="SAM" id="SignalP"/>
    </source>
</evidence>
<reference evidence="3" key="1">
    <citation type="journal article" date="2011" name="Nat. Biotechnol.">
        <title>The genomic sequence of the Chinese hamster ovary (CHO)-K1 cell line.</title>
        <authorList>
            <person name="Xu X."/>
            <person name="Nagarajan H."/>
            <person name="Lewis N.E."/>
            <person name="Pan S."/>
            <person name="Cai Z."/>
            <person name="Liu X."/>
            <person name="Chen W."/>
            <person name="Xie M."/>
            <person name="Wang W."/>
            <person name="Hammond S."/>
            <person name="Andersen M.R."/>
            <person name="Neff N."/>
            <person name="Passarelli B."/>
            <person name="Koh W."/>
            <person name="Fan H.C."/>
            <person name="Wang J."/>
            <person name="Gui Y."/>
            <person name="Lee K.H."/>
            <person name="Betenbaugh M.J."/>
            <person name="Quake S.R."/>
            <person name="Famili I."/>
            <person name="Palsson B.O."/>
            <person name="Wang J."/>
        </authorList>
    </citation>
    <scope>NUCLEOTIDE SEQUENCE [LARGE SCALE GENOMIC DNA]</scope>
    <source>
        <strain evidence="3">CHO K1 cell line</strain>
    </source>
</reference>
<dbReference type="Proteomes" id="UP000001075">
    <property type="component" value="Unassembled WGS sequence"/>
</dbReference>
<evidence type="ECO:0000313" key="2">
    <source>
        <dbReference type="EMBL" id="EGV92039.1"/>
    </source>
</evidence>
<evidence type="ECO:0000313" key="3">
    <source>
        <dbReference type="Proteomes" id="UP000001075"/>
    </source>
</evidence>
<keyword evidence="1" id="KW-0732">Signal</keyword>
<sequence length="81" mass="8861">MVKLLLLALYVPCLKSQYVSAFVIHQPKGPTVRISQVTLIGVPSFCVGMCQNPYITTSFFKTNLILNSTSNSGAVPFSCYL</sequence>
<dbReference type="EMBL" id="JH002031">
    <property type="protein sequence ID" value="EGV92039.1"/>
    <property type="molecule type" value="Genomic_DNA"/>
</dbReference>
<dbReference type="AlphaFoldDB" id="G3IDA2"/>
<gene>
    <name evidence="2" type="ORF">I79_021678</name>
</gene>
<feature type="chain" id="PRO_5003445263" description="Secreted protein" evidence="1">
    <location>
        <begin position="22"/>
        <end position="81"/>
    </location>
</feature>